<dbReference type="Pfam" id="PF19127">
    <property type="entry name" value="Choline_bind_3"/>
    <property type="match status" value="1"/>
</dbReference>
<dbReference type="InterPro" id="IPR018337">
    <property type="entry name" value="Cell_wall/Cho-bd_repeat"/>
</dbReference>
<dbReference type="AlphaFoldDB" id="K1TGS6"/>
<keyword evidence="1" id="KW-0677">Repeat</keyword>
<dbReference type="EMBL" id="AJWY01004463">
    <property type="protein sequence ID" value="EKC72307.1"/>
    <property type="molecule type" value="Genomic_DNA"/>
</dbReference>
<dbReference type="Gene3D" id="2.10.270.10">
    <property type="entry name" value="Cholin Binding"/>
    <property type="match status" value="1"/>
</dbReference>
<organism evidence="3">
    <name type="scientific">human gut metagenome</name>
    <dbReference type="NCBI Taxonomy" id="408170"/>
    <lineage>
        <taxon>unclassified sequences</taxon>
        <taxon>metagenomes</taxon>
        <taxon>organismal metagenomes</taxon>
    </lineage>
</organism>
<protein>
    <submittedName>
        <fullName evidence="3">Uncharacterized protein</fullName>
    </submittedName>
</protein>
<evidence type="ECO:0000256" key="1">
    <source>
        <dbReference type="ARBA" id="ARBA00022737"/>
    </source>
</evidence>
<feature type="compositionally biased region" description="Basic and acidic residues" evidence="2">
    <location>
        <begin position="52"/>
        <end position="69"/>
    </location>
</feature>
<sequence length="214" mass="23592">MQKKKITAFLLALAMVSAMALPVFAQEPNPQAETAASIAVVETATPETAATEEPKVDAEPAEDNVKEDAATYDAPPENGWYQEYPGGPWYWYENGVRQGTTGRGKEIYDPKSDAWYWLDAVQGGAMTTNKDVYQDSNGGKWVRYDANGHMVKGWNTNEKGTYYFDLVTGAMVKGMCTIDGIPCAFDTTTGIGLDKQWVNINGDKFWYEGGKRQG</sequence>
<evidence type="ECO:0000256" key="2">
    <source>
        <dbReference type="SAM" id="MobiDB-lite"/>
    </source>
</evidence>
<proteinExistence type="predicted"/>
<reference evidence="3" key="1">
    <citation type="journal article" date="2013" name="Environ. Microbiol.">
        <title>Microbiota from the distal guts of lean and obese adolescents exhibit partial functional redundancy besides clear differences in community structure.</title>
        <authorList>
            <person name="Ferrer M."/>
            <person name="Ruiz A."/>
            <person name="Lanza F."/>
            <person name="Haange S.B."/>
            <person name="Oberbach A."/>
            <person name="Till H."/>
            <person name="Bargiela R."/>
            <person name="Campoy C."/>
            <person name="Segura M.T."/>
            <person name="Richter M."/>
            <person name="von Bergen M."/>
            <person name="Seifert J."/>
            <person name="Suarez A."/>
        </authorList>
    </citation>
    <scope>NUCLEOTIDE SEQUENCE</scope>
</reference>
<feature type="non-terminal residue" evidence="3">
    <location>
        <position position="214"/>
    </location>
</feature>
<evidence type="ECO:0000313" key="3">
    <source>
        <dbReference type="EMBL" id="EKC72307.1"/>
    </source>
</evidence>
<dbReference type="SUPFAM" id="SSF69360">
    <property type="entry name" value="Cell wall binding repeat"/>
    <property type="match status" value="1"/>
</dbReference>
<name>K1TGS6_9ZZZZ</name>
<gene>
    <name evidence="3" type="ORF">LEA_06808</name>
</gene>
<feature type="region of interest" description="Disordered" evidence="2">
    <location>
        <begin position="43"/>
        <end position="80"/>
    </location>
</feature>
<accession>K1TGS6</accession>
<comment type="caution">
    <text evidence="3">The sequence shown here is derived from an EMBL/GenBank/DDBJ whole genome shotgun (WGS) entry which is preliminary data.</text>
</comment>